<dbReference type="SUPFAM" id="SSF57850">
    <property type="entry name" value="RING/U-box"/>
    <property type="match status" value="1"/>
</dbReference>
<accession>A0A8J5GRZ2</accession>
<comment type="pathway">
    <text evidence="3">Protein modification; protein ubiquitination.</text>
</comment>
<reference evidence="10 11" key="1">
    <citation type="submission" date="2020-08" db="EMBL/GenBank/DDBJ databases">
        <title>Plant Genome Project.</title>
        <authorList>
            <person name="Zhang R.-G."/>
        </authorList>
    </citation>
    <scope>NUCLEOTIDE SEQUENCE [LARGE SCALE GENOMIC DNA]</scope>
    <source>
        <tissue evidence="10">Rhizome</tissue>
    </source>
</reference>
<evidence type="ECO:0000256" key="4">
    <source>
        <dbReference type="ARBA" id="ARBA00007434"/>
    </source>
</evidence>
<dbReference type="Gene3D" id="3.30.40.10">
    <property type="entry name" value="Zinc/RING finger domain, C3HC4 (zinc finger)"/>
    <property type="match status" value="1"/>
</dbReference>
<dbReference type="GO" id="GO:0005634">
    <property type="term" value="C:nucleus"/>
    <property type="evidence" value="ECO:0007669"/>
    <property type="project" value="UniProtKB-SubCell"/>
</dbReference>
<keyword evidence="5" id="KW-0963">Cytoplasm</keyword>
<dbReference type="InterPro" id="IPR019474">
    <property type="entry name" value="Ub_conjug_fac_E4_core"/>
</dbReference>
<dbReference type="PANTHER" id="PTHR13931:SF2">
    <property type="entry name" value="UBIQUITIN CONJUGATION FACTOR E4 B"/>
    <property type="match status" value="1"/>
</dbReference>
<gene>
    <name evidence="10" type="ORF">ZIOFF_031179</name>
</gene>
<dbReference type="GO" id="GO:0036503">
    <property type="term" value="P:ERAD pathway"/>
    <property type="evidence" value="ECO:0007669"/>
    <property type="project" value="InterPro"/>
</dbReference>
<dbReference type="Pfam" id="PF10408">
    <property type="entry name" value="Ufd2P_core"/>
    <property type="match status" value="1"/>
</dbReference>
<feature type="domain" description="U-box" evidence="9">
    <location>
        <begin position="223"/>
        <end position="264"/>
    </location>
</feature>
<evidence type="ECO:0000256" key="2">
    <source>
        <dbReference type="ARBA" id="ARBA00004496"/>
    </source>
</evidence>
<evidence type="ECO:0000256" key="7">
    <source>
        <dbReference type="ARBA" id="ARBA00022786"/>
    </source>
</evidence>
<dbReference type="GO" id="GO:0034450">
    <property type="term" value="F:ubiquitin-ubiquitin ligase activity"/>
    <property type="evidence" value="ECO:0007669"/>
    <property type="project" value="InterPro"/>
</dbReference>
<keyword evidence="7" id="KW-0833">Ubl conjugation pathway</keyword>
<dbReference type="Proteomes" id="UP000734854">
    <property type="component" value="Unassembled WGS sequence"/>
</dbReference>
<dbReference type="InterPro" id="IPR003613">
    <property type="entry name" value="Ubox_domain"/>
</dbReference>
<name>A0A8J5GRZ2_ZINOF</name>
<sequence>MERRGQLWCVGGLHGSVAGNDIGFTSPMSFMEMYGAWAGPPWMRLVDYVSTTIMERRGLIWNVLPICKGRGGMEDVGEGDRGTQIFQRLLWFLLHSGFKDYTLLGQASTFYKLVIIWLMDFVGGFKMPLPSTCPMKFACIPEHFVDDAMDLLGITFGIPEVSKVVALIVKIYVHIVRGDKLNVFPTAISKNGRSYNEKIDKVGKVIKEFVELGLKADDAILGEIPDEFLDPILYTLMRDPVILPLSRQSVDRPVMQSHLLNGNV</sequence>
<protein>
    <recommendedName>
        <fullName evidence="9">U-box domain-containing protein</fullName>
    </recommendedName>
</protein>
<dbReference type="GO" id="GO:0000151">
    <property type="term" value="C:ubiquitin ligase complex"/>
    <property type="evidence" value="ECO:0007669"/>
    <property type="project" value="InterPro"/>
</dbReference>
<evidence type="ECO:0000259" key="9">
    <source>
        <dbReference type="PROSITE" id="PS51698"/>
    </source>
</evidence>
<evidence type="ECO:0000256" key="8">
    <source>
        <dbReference type="ARBA" id="ARBA00023242"/>
    </source>
</evidence>
<comment type="subcellular location">
    <subcellularLocation>
        <location evidence="2">Cytoplasm</location>
    </subcellularLocation>
    <subcellularLocation>
        <location evidence="1">Nucleus</location>
    </subcellularLocation>
</comment>
<dbReference type="AlphaFoldDB" id="A0A8J5GRZ2"/>
<comment type="caution">
    <text evidence="10">The sequence shown here is derived from an EMBL/GenBank/DDBJ whole genome shotgun (WGS) entry which is preliminary data.</text>
</comment>
<dbReference type="PANTHER" id="PTHR13931">
    <property type="entry name" value="UBIQUITINATION FACTOR E4"/>
    <property type="match status" value="1"/>
</dbReference>
<dbReference type="GO" id="GO:0005737">
    <property type="term" value="C:cytoplasm"/>
    <property type="evidence" value="ECO:0007669"/>
    <property type="project" value="UniProtKB-SubCell"/>
</dbReference>
<dbReference type="PROSITE" id="PS51698">
    <property type="entry name" value="U_BOX"/>
    <property type="match status" value="1"/>
</dbReference>
<keyword evidence="11" id="KW-1185">Reference proteome</keyword>
<dbReference type="UniPathway" id="UPA00143"/>
<dbReference type="Pfam" id="PF04564">
    <property type="entry name" value="U-box"/>
    <property type="match status" value="1"/>
</dbReference>
<organism evidence="10 11">
    <name type="scientific">Zingiber officinale</name>
    <name type="common">Ginger</name>
    <name type="synonym">Amomum zingiber</name>
    <dbReference type="NCBI Taxonomy" id="94328"/>
    <lineage>
        <taxon>Eukaryota</taxon>
        <taxon>Viridiplantae</taxon>
        <taxon>Streptophyta</taxon>
        <taxon>Embryophyta</taxon>
        <taxon>Tracheophyta</taxon>
        <taxon>Spermatophyta</taxon>
        <taxon>Magnoliopsida</taxon>
        <taxon>Liliopsida</taxon>
        <taxon>Zingiberales</taxon>
        <taxon>Zingiberaceae</taxon>
        <taxon>Zingiber</taxon>
    </lineage>
</organism>
<evidence type="ECO:0000256" key="3">
    <source>
        <dbReference type="ARBA" id="ARBA00004906"/>
    </source>
</evidence>
<keyword evidence="6" id="KW-0808">Transferase</keyword>
<evidence type="ECO:0000256" key="5">
    <source>
        <dbReference type="ARBA" id="ARBA00022490"/>
    </source>
</evidence>
<keyword evidence="8" id="KW-0539">Nucleus</keyword>
<dbReference type="InterPro" id="IPR045132">
    <property type="entry name" value="UBE4"/>
</dbReference>
<dbReference type="EMBL" id="JACMSC010000008">
    <property type="protein sequence ID" value="KAG6513033.1"/>
    <property type="molecule type" value="Genomic_DNA"/>
</dbReference>
<dbReference type="InterPro" id="IPR013083">
    <property type="entry name" value="Znf_RING/FYVE/PHD"/>
</dbReference>
<evidence type="ECO:0000256" key="6">
    <source>
        <dbReference type="ARBA" id="ARBA00022679"/>
    </source>
</evidence>
<comment type="similarity">
    <text evidence="4">Belongs to the ubiquitin conjugation factor E4 family.</text>
</comment>
<evidence type="ECO:0000313" key="10">
    <source>
        <dbReference type="EMBL" id="KAG6513033.1"/>
    </source>
</evidence>
<evidence type="ECO:0000313" key="11">
    <source>
        <dbReference type="Proteomes" id="UP000734854"/>
    </source>
</evidence>
<proteinExistence type="inferred from homology"/>
<dbReference type="GO" id="GO:0000209">
    <property type="term" value="P:protein polyubiquitination"/>
    <property type="evidence" value="ECO:0007669"/>
    <property type="project" value="TreeGrafter"/>
</dbReference>
<evidence type="ECO:0000256" key="1">
    <source>
        <dbReference type="ARBA" id="ARBA00004123"/>
    </source>
</evidence>
<dbReference type="GO" id="GO:0006511">
    <property type="term" value="P:ubiquitin-dependent protein catabolic process"/>
    <property type="evidence" value="ECO:0007669"/>
    <property type="project" value="InterPro"/>
</dbReference>